<feature type="compositionally biased region" description="Acidic residues" evidence="1">
    <location>
        <begin position="439"/>
        <end position="462"/>
    </location>
</feature>
<dbReference type="AlphaFoldDB" id="A0AAD6Y745"/>
<feature type="compositionally biased region" description="Low complexity" evidence="1">
    <location>
        <begin position="12"/>
        <end position="22"/>
    </location>
</feature>
<protein>
    <submittedName>
        <fullName evidence="2">Uncharacterized protein</fullName>
    </submittedName>
</protein>
<dbReference type="EMBL" id="JARJCW010000064">
    <property type="protein sequence ID" value="KAJ7200120.1"/>
    <property type="molecule type" value="Genomic_DNA"/>
</dbReference>
<evidence type="ECO:0000313" key="3">
    <source>
        <dbReference type="Proteomes" id="UP001219525"/>
    </source>
</evidence>
<feature type="compositionally biased region" description="Basic and acidic residues" evidence="1">
    <location>
        <begin position="33"/>
        <end position="53"/>
    </location>
</feature>
<organism evidence="2 3">
    <name type="scientific">Mycena pura</name>
    <dbReference type="NCBI Taxonomy" id="153505"/>
    <lineage>
        <taxon>Eukaryota</taxon>
        <taxon>Fungi</taxon>
        <taxon>Dikarya</taxon>
        <taxon>Basidiomycota</taxon>
        <taxon>Agaricomycotina</taxon>
        <taxon>Agaricomycetes</taxon>
        <taxon>Agaricomycetidae</taxon>
        <taxon>Agaricales</taxon>
        <taxon>Marasmiineae</taxon>
        <taxon>Mycenaceae</taxon>
        <taxon>Mycena</taxon>
    </lineage>
</organism>
<sequence length="655" mass="71306">MAGDNSHDAPGTTTTTSTDTTTFASRNPGKAVQEARGRKKGEPLSDGQKAERKEKAARRKVLAELLAEDIEAFCAYRSNLVVSLAAKHDKEHEYIKKLLESGSSFKGTHNISLRNTVMHHIRKTETIECPDSDSEEYDGLDSATIKKRKRAAVLLELHHLTDEALKEGFTPEEEEDMKEVLREQRKLKKIGLRASNVAAATDARTVAAHIQDEFRTLTERTGTRCFAFMTRGHCDDAAMPTFLHSGEAAAFCIEVIKKAPLDILRLYEQWACARSTENVQRDTTASLCTQISKLVEEKFHIIILNNTVRIDYVNMDVAIREKWRVEISGWPADINMVAPSKVKNIERLRRLRDGWVSGRICWVAMTAEQVAELTKKLDAVRDKNGGVVKTRKARSDTGGKRGKRVKAPRAVGKPGKKGPTAKSNTLAKKASKAQRRIEEEDEEEEDEDDDEEDEEDDQEADQEPPARPHHIPCASLPVGGAAPAASATGATAAPSDTTYAEARAPILLNAVNYAGPAAAPPSGSLDTHYTTPDTSAPIAMNASTTFIPYVPPAALGESTGKKRKASAEGGGATKKRKVPGKATAKPRPAAKPKAPPRRPGSGYKGAPKSAPGGVGGRADDTTARALQPSALRPARPKPMRPSCRPIRCYFFVVFT</sequence>
<keyword evidence="3" id="KW-1185">Reference proteome</keyword>
<gene>
    <name evidence="2" type="ORF">GGX14DRAFT_572234</name>
</gene>
<feature type="region of interest" description="Disordered" evidence="1">
    <location>
        <begin position="385"/>
        <end position="496"/>
    </location>
</feature>
<feature type="region of interest" description="Disordered" evidence="1">
    <location>
        <begin position="1"/>
        <end position="53"/>
    </location>
</feature>
<evidence type="ECO:0000256" key="1">
    <source>
        <dbReference type="SAM" id="MobiDB-lite"/>
    </source>
</evidence>
<feature type="compositionally biased region" description="Low complexity" evidence="1">
    <location>
        <begin position="474"/>
        <end position="496"/>
    </location>
</feature>
<name>A0AAD6Y745_9AGAR</name>
<accession>A0AAD6Y745</accession>
<feature type="region of interest" description="Disordered" evidence="1">
    <location>
        <begin position="553"/>
        <end position="642"/>
    </location>
</feature>
<reference evidence="2" key="1">
    <citation type="submission" date="2023-03" db="EMBL/GenBank/DDBJ databases">
        <title>Massive genome expansion in bonnet fungi (Mycena s.s.) driven by repeated elements and novel gene families across ecological guilds.</title>
        <authorList>
            <consortium name="Lawrence Berkeley National Laboratory"/>
            <person name="Harder C.B."/>
            <person name="Miyauchi S."/>
            <person name="Viragh M."/>
            <person name="Kuo A."/>
            <person name="Thoen E."/>
            <person name="Andreopoulos B."/>
            <person name="Lu D."/>
            <person name="Skrede I."/>
            <person name="Drula E."/>
            <person name="Henrissat B."/>
            <person name="Morin E."/>
            <person name="Kohler A."/>
            <person name="Barry K."/>
            <person name="LaButti K."/>
            <person name="Morin E."/>
            <person name="Salamov A."/>
            <person name="Lipzen A."/>
            <person name="Mereny Z."/>
            <person name="Hegedus B."/>
            <person name="Baldrian P."/>
            <person name="Stursova M."/>
            <person name="Weitz H."/>
            <person name="Taylor A."/>
            <person name="Grigoriev I.V."/>
            <person name="Nagy L.G."/>
            <person name="Martin F."/>
            <person name="Kauserud H."/>
        </authorList>
    </citation>
    <scope>NUCLEOTIDE SEQUENCE</scope>
    <source>
        <strain evidence="2">9144</strain>
    </source>
</reference>
<comment type="caution">
    <text evidence="2">The sequence shown here is derived from an EMBL/GenBank/DDBJ whole genome shotgun (WGS) entry which is preliminary data.</text>
</comment>
<proteinExistence type="predicted"/>
<dbReference type="Proteomes" id="UP001219525">
    <property type="component" value="Unassembled WGS sequence"/>
</dbReference>
<evidence type="ECO:0000313" key="2">
    <source>
        <dbReference type="EMBL" id="KAJ7200120.1"/>
    </source>
</evidence>